<keyword evidence="1" id="KW-1133">Transmembrane helix</keyword>
<keyword evidence="1" id="KW-0812">Transmembrane</keyword>
<dbReference type="InterPro" id="IPR057196">
    <property type="entry name" value="DUF7874"/>
</dbReference>
<dbReference type="Proteomes" id="UP000813463">
    <property type="component" value="Chromosome 2"/>
</dbReference>
<dbReference type="GeneID" id="110802814"/>
<proteinExistence type="predicted"/>
<organism evidence="2 3">
    <name type="scientific">Spinacia oleracea</name>
    <name type="common">Spinach</name>
    <dbReference type="NCBI Taxonomy" id="3562"/>
    <lineage>
        <taxon>Eukaryota</taxon>
        <taxon>Viridiplantae</taxon>
        <taxon>Streptophyta</taxon>
        <taxon>Embryophyta</taxon>
        <taxon>Tracheophyta</taxon>
        <taxon>Spermatophyta</taxon>
        <taxon>Magnoliopsida</taxon>
        <taxon>eudicotyledons</taxon>
        <taxon>Gunneridae</taxon>
        <taxon>Pentapetalae</taxon>
        <taxon>Caryophyllales</taxon>
        <taxon>Chenopodiaceae</taxon>
        <taxon>Chenopodioideae</taxon>
        <taxon>Anserineae</taxon>
        <taxon>Spinacia</taxon>
    </lineage>
</organism>
<accession>A0ABM3RCU6</accession>
<keyword evidence="2" id="KW-1185">Reference proteome</keyword>
<name>A0ABM3RCU6_SPIOL</name>
<keyword evidence="1" id="KW-0472">Membrane</keyword>
<protein>
    <recommendedName>
        <fullName evidence="4">Calcium ion-binding protein</fullName>
    </recommendedName>
</protein>
<evidence type="ECO:0000313" key="2">
    <source>
        <dbReference type="Proteomes" id="UP000813463"/>
    </source>
</evidence>
<evidence type="ECO:0000313" key="3">
    <source>
        <dbReference type="RefSeq" id="XP_056693446.1"/>
    </source>
</evidence>
<evidence type="ECO:0000256" key="1">
    <source>
        <dbReference type="SAM" id="Phobius"/>
    </source>
</evidence>
<reference evidence="3" key="2">
    <citation type="submission" date="2025-08" db="UniProtKB">
        <authorList>
            <consortium name="RefSeq"/>
        </authorList>
    </citation>
    <scope>IDENTIFICATION</scope>
    <source>
        <tissue evidence="3">Leaf</tissue>
    </source>
</reference>
<dbReference type="PANTHER" id="PTHR37754:SF1">
    <property type="entry name" value="CALCIUM ION-BINDING PROTEIN"/>
    <property type="match status" value="1"/>
</dbReference>
<dbReference type="RefSeq" id="XP_056693446.1">
    <property type="nucleotide sequence ID" value="XM_056837468.1"/>
</dbReference>
<dbReference type="PANTHER" id="PTHR37754">
    <property type="entry name" value="CALCIUM ION-BINDING PROTEIN"/>
    <property type="match status" value="1"/>
</dbReference>
<reference evidence="2" key="1">
    <citation type="journal article" date="2021" name="Nat. Commun.">
        <title>Genomic analyses provide insights into spinach domestication and the genetic basis of agronomic traits.</title>
        <authorList>
            <person name="Cai X."/>
            <person name="Sun X."/>
            <person name="Xu C."/>
            <person name="Sun H."/>
            <person name="Wang X."/>
            <person name="Ge C."/>
            <person name="Zhang Z."/>
            <person name="Wang Q."/>
            <person name="Fei Z."/>
            <person name="Jiao C."/>
            <person name="Wang Q."/>
        </authorList>
    </citation>
    <scope>NUCLEOTIDE SEQUENCE [LARGE SCALE GENOMIC DNA]</scope>
    <source>
        <strain evidence="2">cv. Varoflay</strain>
    </source>
</reference>
<gene>
    <name evidence="3" type="primary">LOC110802814</name>
</gene>
<evidence type="ECO:0008006" key="4">
    <source>
        <dbReference type="Google" id="ProtNLM"/>
    </source>
</evidence>
<dbReference type="Pfam" id="PF25284">
    <property type="entry name" value="DUF7874"/>
    <property type="match status" value="1"/>
</dbReference>
<sequence>MGLATSFLMGNGSPTTQMVNLITGSLFSSFVEKDTNTFPEFHTAFLDIYNTFNSALPGKHYDVPSNQEVEDCFVKWKEAENEAKKKQVFVEFIKESVNLNKPQKVTLITGLVTPPAAMVAKKAGERVPALKIIKVIPDVLFVPTVTFLALISVQVSRNVFHRRMVHRDQQRDQQNT</sequence>
<feature type="transmembrane region" description="Helical" evidence="1">
    <location>
        <begin position="140"/>
        <end position="160"/>
    </location>
</feature>